<dbReference type="Proteomes" id="UP000545329">
    <property type="component" value="Unassembled WGS sequence"/>
</dbReference>
<evidence type="ECO:0000313" key="3">
    <source>
        <dbReference type="Proteomes" id="UP000545329"/>
    </source>
</evidence>
<gene>
    <name evidence="2" type="primary">Atf7ip_1</name>
    <name evidence="2" type="ORF">ERPZAN_R12588</name>
</gene>
<accession>A0A7L2Y3P2</accession>
<keyword evidence="3" id="KW-1185">Reference proteome</keyword>
<dbReference type="AlphaFoldDB" id="A0A7L2Y3P2"/>
<feature type="compositionally biased region" description="Polar residues" evidence="1">
    <location>
        <begin position="51"/>
        <end position="66"/>
    </location>
</feature>
<sequence>SASTTMNITHRPVVPAAPKLPIPRIPANHKVVCTTIPASPTQNPVRGAVMTSPSLRPVTPQTGGMTVRMPQTTYVVNNGLALGSGAPQLTVHHRPP</sequence>
<organism evidence="2 3">
    <name type="scientific">Erpornis zantholeuca</name>
    <dbReference type="NCBI Taxonomy" id="1112836"/>
    <lineage>
        <taxon>Eukaryota</taxon>
        <taxon>Metazoa</taxon>
        <taxon>Chordata</taxon>
        <taxon>Craniata</taxon>
        <taxon>Vertebrata</taxon>
        <taxon>Euteleostomi</taxon>
        <taxon>Archelosauria</taxon>
        <taxon>Archosauria</taxon>
        <taxon>Dinosauria</taxon>
        <taxon>Saurischia</taxon>
        <taxon>Theropoda</taxon>
        <taxon>Coelurosauria</taxon>
        <taxon>Aves</taxon>
        <taxon>Neognathae</taxon>
        <taxon>Neoaves</taxon>
        <taxon>Telluraves</taxon>
        <taxon>Australaves</taxon>
        <taxon>Passeriformes</taxon>
        <taxon>Sylvioidea</taxon>
        <taxon>Timaliidae</taxon>
        <taxon>Erpornis</taxon>
    </lineage>
</organism>
<name>A0A7L2Y3P2_9PASS</name>
<proteinExistence type="predicted"/>
<feature type="non-terminal residue" evidence="2">
    <location>
        <position position="1"/>
    </location>
</feature>
<comment type="caution">
    <text evidence="2">The sequence shown here is derived from an EMBL/GenBank/DDBJ whole genome shotgun (WGS) entry which is preliminary data.</text>
</comment>
<evidence type="ECO:0000256" key="1">
    <source>
        <dbReference type="SAM" id="MobiDB-lite"/>
    </source>
</evidence>
<dbReference type="OrthoDB" id="2434995at2759"/>
<feature type="non-terminal residue" evidence="2">
    <location>
        <position position="96"/>
    </location>
</feature>
<feature type="region of interest" description="Disordered" evidence="1">
    <location>
        <begin position="38"/>
        <end position="66"/>
    </location>
</feature>
<reference evidence="2 3" key="1">
    <citation type="submission" date="2019-09" db="EMBL/GenBank/DDBJ databases">
        <title>Bird 10,000 Genomes (B10K) Project - Family phase.</title>
        <authorList>
            <person name="Zhang G."/>
        </authorList>
    </citation>
    <scope>NUCLEOTIDE SEQUENCE [LARGE SCALE GENOMIC DNA]</scope>
    <source>
        <strain evidence="2">B10K-DU-002-58</strain>
        <tissue evidence="2">Muscle</tissue>
    </source>
</reference>
<evidence type="ECO:0000313" key="2">
    <source>
        <dbReference type="EMBL" id="NXS90070.1"/>
    </source>
</evidence>
<protein>
    <submittedName>
        <fullName evidence="2">MCAF1 protein</fullName>
    </submittedName>
</protein>
<dbReference type="EMBL" id="VZTN01036934">
    <property type="protein sequence ID" value="NXS90070.1"/>
    <property type="molecule type" value="Genomic_DNA"/>
</dbReference>